<feature type="transmembrane region" description="Helical" evidence="1">
    <location>
        <begin position="21"/>
        <end position="43"/>
    </location>
</feature>
<dbReference type="EMBL" id="JBBLYY010000049">
    <property type="protein sequence ID" value="MEK0171802.1"/>
    <property type="molecule type" value="Genomic_DNA"/>
</dbReference>
<dbReference type="Proteomes" id="UP001370299">
    <property type="component" value="Unassembled WGS sequence"/>
</dbReference>
<reference evidence="2 3" key="1">
    <citation type="submission" date="2024-03" db="EMBL/GenBank/DDBJ databases">
        <title>Whole genomes of four grape xylem sap localized bacterial endophytes.</title>
        <authorList>
            <person name="Kumar G."/>
            <person name="Savka M.A."/>
        </authorList>
    </citation>
    <scope>NUCLEOTIDE SEQUENCE [LARGE SCALE GENOMIC DNA]</scope>
    <source>
        <strain evidence="2 3">RIT_GXS8</strain>
    </source>
</reference>
<feature type="transmembrane region" description="Helical" evidence="1">
    <location>
        <begin position="96"/>
        <end position="118"/>
    </location>
</feature>
<sequence>MGTAGAVSERRTGWTSAGWAALFWVTAALGTVAGFATWFWLYLASDVDNRRSADDFSHPNEGALSLGLPVVVVAHVIGFGLLLLTARRARRGRRSAWWFAAVALVTSSLVGMAALMPLTDGQLLMPYPLPFVP</sequence>
<keyword evidence="1" id="KW-0812">Transmembrane</keyword>
<evidence type="ECO:0000256" key="1">
    <source>
        <dbReference type="SAM" id="Phobius"/>
    </source>
</evidence>
<proteinExistence type="predicted"/>
<organism evidence="2 3">
    <name type="scientific">Curtobacterium citreum</name>
    <dbReference type="NCBI Taxonomy" id="2036"/>
    <lineage>
        <taxon>Bacteria</taxon>
        <taxon>Bacillati</taxon>
        <taxon>Actinomycetota</taxon>
        <taxon>Actinomycetes</taxon>
        <taxon>Micrococcales</taxon>
        <taxon>Microbacteriaceae</taxon>
        <taxon>Curtobacterium</taxon>
    </lineage>
</organism>
<feature type="transmembrane region" description="Helical" evidence="1">
    <location>
        <begin position="63"/>
        <end position="84"/>
    </location>
</feature>
<keyword evidence="3" id="KW-1185">Reference proteome</keyword>
<keyword evidence="1" id="KW-1133">Transmembrane helix</keyword>
<accession>A0ABU8YAT6</accession>
<evidence type="ECO:0000313" key="3">
    <source>
        <dbReference type="Proteomes" id="UP001370299"/>
    </source>
</evidence>
<protein>
    <submittedName>
        <fullName evidence="2">Uncharacterized protein</fullName>
    </submittedName>
</protein>
<name>A0ABU8YAT6_9MICO</name>
<keyword evidence="1" id="KW-0472">Membrane</keyword>
<evidence type="ECO:0000313" key="2">
    <source>
        <dbReference type="EMBL" id="MEK0171802.1"/>
    </source>
</evidence>
<comment type="caution">
    <text evidence="2">The sequence shown here is derived from an EMBL/GenBank/DDBJ whole genome shotgun (WGS) entry which is preliminary data.</text>
</comment>
<gene>
    <name evidence="2" type="ORF">WMN62_09995</name>
</gene>
<dbReference type="RefSeq" id="WP_123314187.1">
    <property type="nucleotide sequence ID" value="NZ_JBBKAP010000045.1"/>
</dbReference>